<protein>
    <recommendedName>
        <fullName evidence="9">DNA 3'-5' helicase</fullName>
        <ecNumber evidence="9">5.6.2.4</ecNumber>
    </recommendedName>
</protein>
<keyword evidence="3 10" id="KW-0378">Hydrolase</keyword>
<dbReference type="PROSITE" id="PS51192">
    <property type="entry name" value="HELICASE_ATP_BIND_1"/>
    <property type="match status" value="1"/>
</dbReference>
<dbReference type="CDD" id="cd17932">
    <property type="entry name" value="DEXQc_UvrD"/>
    <property type="match status" value="1"/>
</dbReference>
<keyword evidence="15" id="KW-1185">Reference proteome</keyword>
<dbReference type="InterPro" id="IPR011545">
    <property type="entry name" value="DEAD/DEAH_box_helicase_dom"/>
</dbReference>
<evidence type="ECO:0000256" key="3">
    <source>
        <dbReference type="ARBA" id="ARBA00022801"/>
    </source>
</evidence>
<evidence type="ECO:0000256" key="10">
    <source>
        <dbReference type="PROSITE-ProRule" id="PRU00560"/>
    </source>
</evidence>
<evidence type="ECO:0000256" key="9">
    <source>
        <dbReference type="ARBA" id="ARBA00034808"/>
    </source>
</evidence>
<dbReference type="InterPro" id="IPR036397">
    <property type="entry name" value="RNaseH_sf"/>
</dbReference>
<dbReference type="InterPro" id="IPR014001">
    <property type="entry name" value="Helicase_ATP-bd"/>
</dbReference>
<dbReference type="PANTHER" id="PTHR13710">
    <property type="entry name" value="DNA HELICASE RECQ FAMILY MEMBER"/>
    <property type="match status" value="1"/>
</dbReference>
<feature type="binding site" evidence="10">
    <location>
        <begin position="1073"/>
        <end position="1080"/>
    </location>
    <ligand>
        <name>ATP</name>
        <dbReference type="ChEBI" id="CHEBI:30616"/>
    </ligand>
</feature>
<evidence type="ECO:0000256" key="8">
    <source>
        <dbReference type="ARBA" id="ARBA00034617"/>
    </source>
</evidence>
<dbReference type="Gene3D" id="3.30.420.10">
    <property type="entry name" value="Ribonuclease H-like superfamily/Ribonuclease H"/>
    <property type="match status" value="1"/>
</dbReference>
<dbReference type="EC" id="5.6.2.4" evidence="9"/>
<dbReference type="CDD" id="cd17920">
    <property type="entry name" value="DEXHc_RecQ"/>
    <property type="match status" value="1"/>
</dbReference>
<dbReference type="InterPro" id="IPR027785">
    <property type="entry name" value="UvrD-like_helicase_C"/>
</dbReference>
<gene>
    <name evidence="14" type="ORF">SAMN05444350_12823</name>
</gene>
<evidence type="ECO:0000256" key="7">
    <source>
        <dbReference type="ARBA" id="ARBA00023235"/>
    </source>
</evidence>
<dbReference type="PROSITE" id="PS51194">
    <property type="entry name" value="HELICASE_CTER"/>
    <property type="match status" value="1"/>
</dbReference>
<dbReference type="PANTHER" id="PTHR13710:SF105">
    <property type="entry name" value="ATP-DEPENDENT DNA HELICASE Q1"/>
    <property type="match status" value="1"/>
</dbReference>
<keyword evidence="2 10" id="KW-0547">Nucleotide-binding</keyword>
<feature type="domain" description="Helicase C-terminal" evidence="12">
    <location>
        <begin position="482"/>
        <end position="629"/>
    </location>
</feature>
<evidence type="ECO:0000259" key="13">
    <source>
        <dbReference type="PROSITE" id="PS51198"/>
    </source>
</evidence>
<dbReference type="Gene3D" id="3.40.50.300">
    <property type="entry name" value="P-loop containing nucleotide triphosphate hydrolases"/>
    <property type="match status" value="5"/>
</dbReference>
<proteinExistence type="inferred from homology"/>
<name>A0A1M6JBB6_9BACE</name>
<dbReference type="Proteomes" id="UP000184192">
    <property type="component" value="Unassembled WGS sequence"/>
</dbReference>
<evidence type="ECO:0000256" key="5">
    <source>
        <dbReference type="ARBA" id="ARBA00022840"/>
    </source>
</evidence>
<keyword evidence="5 10" id="KW-0067">ATP-binding</keyword>
<dbReference type="GO" id="GO:0043590">
    <property type="term" value="C:bacterial nucleoid"/>
    <property type="evidence" value="ECO:0007669"/>
    <property type="project" value="TreeGrafter"/>
</dbReference>
<organism evidence="14 15">
    <name type="scientific">Bacteroides stercorirosoris</name>
    <dbReference type="NCBI Taxonomy" id="871324"/>
    <lineage>
        <taxon>Bacteria</taxon>
        <taxon>Pseudomonadati</taxon>
        <taxon>Bacteroidota</taxon>
        <taxon>Bacteroidia</taxon>
        <taxon>Bacteroidales</taxon>
        <taxon>Bacteroidaceae</taxon>
        <taxon>Bacteroides</taxon>
    </lineage>
</organism>
<dbReference type="InterPro" id="IPR004589">
    <property type="entry name" value="DNA_helicase_ATP-dep_RecQ"/>
</dbReference>
<dbReference type="Pfam" id="PF13538">
    <property type="entry name" value="UvrD_C_2"/>
    <property type="match status" value="1"/>
</dbReference>
<dbReference type="GO" id="GO:0030894">
    <property type="term" value="C:replisome"/>
    <property type="evidence" value="ECO:0007669"/>
    <property type="project" value="TreeGrafter"/>
</dbReference>
<feature type="domain" description="Helicase ATP-binding" evidence="11">
    <location>
        <begin position="272"/>
        <end position="452"/>
    </location>
</feature>
<dbReference type="eggNOG" id="COG0514">
    <property type="taxonomic scope" value="Bacteria"/>
</dbReference>
<dbReference type="GO" id="GO:0016787">
    <property type="term" value="F:hydrolase activity"/>
    <property type="evidence" value="ECO:0007669"/>
    <property type="project" value="UniProtKB-UniRule"/>
</dbReference>
<dbReference type="GeneID" id="92713854"/>
<dbReference type="RefSeq" id="WP_025834148.1">
    <property type="nucleotide sequence ID" value="NZ_FQZN01000028.1"/>
</dbReference>
<dbReference type="eggNOG" id="COG0210">
    <property type="taxonomic scope" value="Bacteria"/>
</dbReference>
<dbReference type="NCBIfam" id="TIGR00614">
    <property type="entry name" value="recQ_fam"/>
    <property type="match status" value="1"/>
</dbReference>
<dbReference type="GO" id="GO:0005737">
    <property type="term" value="C:cytoplasm"/>
    <property type="evidence" value="ECO:0007669"/>
    <property type="project" value="TreeGrafter"/>
</dbReference>
<dbReference type="InterPro" id="IPR001650">
    <property type="entry name" value="Helicase_C-like"/>
</dbReference>
<dbReference type="PROSITE" id="PS51198">
    <property type="entry name" value="UVRD_HELICASE_ATP_BIND"/>
    <property type="match status" value="1"/>
</dbReference>
<dbReference type="SUPFAM" id="SSF53098">
    <property type="entry name" value="Ribonuclease H-like"/>
    <property type="match status" value="1"/>
</dbReference>
<dbReference type="InterPro" id="IPR012337">
    <property type="entry name" value="RNaseH-like_sf"/>
</dbReference>
<dbReference type="EMBL" id="FQZN01000028">
    <property type="protein sequence ID" value="SHJ43943.1"/>
    <property type="molecule type" value="Genomic_DNA"/>
</dbReference>
<evidence type="ECO:0000259" key="12">
    <source>
        <dbReference type="PROSITE" id="PS51194"/>
    </source>
</evidence>
<feature type="domain" description="UvrD-like helicase ATP-binding" evidence="13">
    <location>
        <begin position="1052"/>
        <end position="1383"/>
    </location>
</feature>
<dbReference type="CDD" id="cd18809">
    <property type="entry name" value="SF1_C_RecD"/>
    <property type="match status" value="1"/>
</dbReference>
<sequence>MKNIAFIDLETNSDRLQIEDMGAVCSNGAHFHENSFERLLAFLNPMDYIGGHNIMKHDLTYLAPLYKKVGCRLPQIIDTLYLSPLLFPERPYHRLLKDDKLLTDSLNNPLNDSIKAFELFKEEVATFKRLDEDLKYIYYCLLENSVEFESFFRFIEYCPDKTESLPDILLHRFNGEICESAPLTDMIVHYPLELAYALALINCKDRYSITPPWVLHTFPDVDKLMVQLRSTLCITGCPYCNKAFDIHLGLKKYFGFDSYRLYDNEPLQAKAVEAAVKGKSILSVFPTGGGKSITFQVPALMCGEMVKGLTVVISPLQSLMKDQVDNLRKHNITDAVTINGLLDPVDRAKSFERIEDGSASILYISPESLRSRSIERLLLGRKIVRFVIDEAHCFSAWGQDFRVDYLYIGDFLKQLQKKKNLTQSIPVSCFTATAKQKVIEDIKEYFKNKLDIDFELFRAGSNRTNLRYKVFRREDKREKYNSLREIIEEHHCPTIVYVSRTRTASELAAQLVKDGIEARPYHGRMDVRDKTDNQNAFIAGEVQVMVATSAFGMGVDKKDVGLVVHYEISDSLENYVQEAGRAGRDEHITADCFILFNEEDLNKHFILLNQTKLHIKEIQQVWKAVKDLTHFRSTVSQSALEIARKAGWDDNIADVETRVTTAIAALEEAGYIQRGQNMPQVFANSIMAQTAQEAIDKINFSERFSEKQREQAIRIIKKLIATKSRKHLNNEIPEARVDYISDHLGITREDVIQVVTLLREEKILADAQDLTAYIKRNESCNRSLDIVRFFNRLDRFLLGTFTEGENLFNLKELRELAEQEVGRSVSPDKLKALINFWAEKNWIKREYQDAARNHVAIMLVEQDRSLLQEKADRRYVLSDFIINALFDKVDVKVENATKEEALVEFSVLELKERFEEEEKRQSNMFRQEVSVEDVEDALFYLSRIGALQIEGGFLVVYNKLVVNRVERSNKIKYKQEDYRKLELFYENKIQQIHIVGEYAKKMVENYQIALQFVDDYFNLNNSSFLKKYFPGNRKNEISLRMTRSKYEQIFGELSETQLSVVKDSSPGHIVVLAGPGSGKTKVLVHKLASLLLMEDVKHEQLLMLTFSRAAANEFRERLHKLIGNAVGYIEIKTFHSYCFDLLGRQGTLARSASVVSDAVGKINSGEVESNRITKTVLVLDEAQDMTSQEFELVEALMQKNEELRVIAVGDDDQNIYGFRGSDSRYMRKLVDKYEAHTYELLMNYRSKNNLVLFAGLFISQLPDRMKYSSVVSRDLKDGIIHITHYKSAKMTFPLVRNVCESSLTGSTCVLTLTNEDAMLIAFLLQEKGMPVRLVQSNDGFRLSDLNEIHYFNDLLGLSVDACLIEAERWELAKRELRRNYYDTPSWEICSNMIEKFEFLYRDRKYRSDWEVFLFESSLEDFYSYKGGEVYVSTIHKAKGKEFENVFLLLNDDCKYYESRLREIYVAITRAKQYLSIHLNDSYLNLIPKEYANFQMDTQEYSMPGYLYFSLTHKDIVLDFFLYPFRQDIIEKLRSGSFLQLTDKGCTDGDGTEILRFSSKFNAVIKHWQEKGYSLHEASVNFVVFWKKQDDNVGEVRIVLPKIILKRI</sequence>
<dbReference type="Pfam" id="PF00580">
    <property type="entry name" value="UvrD-helicase"/>
    <property type="match status" value="2"/>
</dbReference>
<evidence type="ECO:0000256" key="6">
    <source>
        <dbReference type="ARBA" id="ARBA00023125"/>
    </source>
</evidence>
<dbReference type="GO" id="GO:0043138">
    <property type="term" value="F:3'-5' DNA helicase activity"/>
    <property type="evidence" value="ECO:0007669"/>
    <property type="project" value="UniProtKB-EC"/>
</dbReference>
<reference evidence="15" key="1">
    <citation type="submission" date="2016-11" db="EMBL/GenBank/DDBJ databases">
        <authorList>
            <person name="Varghese N."/>
            <person name="Submissions S."/>
        </authorList>
    </citation>
    <scope>NUCLEOTIDE SEQUENCE [LARGE SCALE GENOMIC DNA]</scope>
    <source>
        <strain evidence="15">DSM 26884</strain>
    </source>
</reference>
<evidence type="ECO:0000313" key="14">
    <source>
        <dbReference type="EMBL" id="SHJ43943.1"/>
    </source>
</evidence>
<evidence type="ECO:0000259" key="11">
    <source>
        <dbReference type="PROSITE" id="PS51192"/>
    </source>
</evidence>
<dbReference type="SMART" id="SM00487">
    <property type="entry name" value="DEXDc"/>
    <property type="match status" value="1"/>
</dbReference>
<evidence type="ECO:0000256" key="4">
    <source>
        <dbReference type="ARBA" id="ARBA00022806"/>
    </source>
</evidence>
<dbReference type="GO" id="GO:0006281">
    <property type="term" value="P:DNA repair"/>
    <property type="evidence" value="ECO:0007669"/>
    <property type="project" value="TreeGrafter"/>
</dbReference>
<dbReference type="Pfam" id="PF00270">
    <property type="entry name" value="DEAD"/>
    <property type="match status" value="1"/>
</dbReference>
<keyword evidence="7" id="KW-0413">Isomerase</keyword>
<evidence type="ECO:0000256" key="1">
    <source>
        <dbReference type="ARBA" id="ARBA00005446"/>
    </source>
</evidence>
<accession>A0A1M6JBB6</accession>
<dbReference type="Pfam" id="PF00271">
    <property type="entry name" value="Helicase_C"/>
    <property type="match status" value="1"/>
</dbReference>
<dbReference type="SUPFAM" id="SSF52540">
    <property type="entry name" value="P-loop containing nucleoside triphosphate hydrolases"/>
    <property type="match status" value="2"/>
</dbReference>
<dbReference type="GO" id="GO:0003677">
    <property type="term" value="F:DNA binding"/>
    <property type="evidence" value="ECO:0007669"/>
    <property type="project" value="UniProtKB-KW"/>
</dbReference>
<dbReference type="GO" id="GO:0005524">
    <property type="term" value="F:ATP binding"/>
    <property type="evidence" value="ECO:0007669"/>
    <property type="project" value="UniProtKB-UniRule"/>
</dbReference>
<dbReference type="GO" id="GO:0009378">
    <property type="term" value="F:four-way junction helicase activity"/>
    <property type="evidence" value="ECO:0007669"/>
    <property type="project" value="TreeGrafter"/>
</dbReference>
<keyword evidence="4 10" id="KW-0347">Helicase</keyword>
<dbReference type="SMART" id="SM00490">
    <property type="entry name" value="HELICc"/>
    <property type="match status" value="1"/>
</dbReference>
<comment type="similarity">
    <text evidence="1">Belongs to the helicase family. RecQ subfamily.</text>
</comment>
<evidence type="ECO:0000313" key="15">
    <source>
        <dbReference type="Proteomes" id="UP000184192"/>
    </source>
</evidence>
<dbReference type="GO" id="GO:0006310">
    <property type="term" value="P:DNA recombination"/>
    <property type="evidence" value="ECO:0007669"/>
    <property type="project" value="InterPro"/>
</dbReference>
<comment type="catalytic activity">
    <reaction evidence="8">
        <text>Couples ATP hydrolysis with the unwinding of duplex DNA by translocating in the 3'-5' direction.</text>
        <dbReference type="EC" id="5.6.2.4"/>
    </reaction>
</comment>
<dbReference type="InterPro" id="IPR027417">
    <property type="entry name" value="P-loop_NTPase"/>
</dbReference>
<evidence type="ECO:0000256" key="2">
    <source>
        <dbReference type="ARBA" id="ARBA00022741"/>
    </source>
</evidence>
<keyword evidence="6" id="KW-0238">DNA-binding</keyword>
<dbReference type="InterPro" id="IPR014016">
    <property type="entry name" value="UvrD-like_ATP-bd"/>
</dbReference>